<reference evidence="2" key="1">
    <citation type="journal article" date="2023" name="G3 (Bethesda)">
        <title>Genome assembly and association tests identify interacting loci associated with vigor, precocity, and sex in interspecific pistachio rootstocks.</title>
        <authorList>
            <person name="Palmer W."/>
            <person name="Jacygrad E."/>
            <person name="Sagayaradj S."/>
            <person name="Cavanaugh K."/>
            <person name="Han R."/>
            <person name="Bertier L."/>
            <person name="Beede B."/>
            <person name="Kafkas S."/>
            <person name="Golino D."/>
            <person name="Preece J."/>
            <person name="Michelmore R."/>
        </authorList>
    </citation>
    <scope>NUCLEOTIDE SEQUENCE [LARGE SCALE GENOMIC DNA]</scope>
</reference>
<comment type="caution">
    <text evidence="1">The sequence shown here is derived from an EMBL/GenBank/DDBJ whole genome shotgun (WGS) entry which is preliminary data.</text>
</comment>
<evidence type="ECO:0000313" key="2">
    <source>
        <dbReference type="Proteomes" id="UP001164250"/>
    </source>
</evidence>
<protein>
    <submittedName>
        <fullName evidence="1">Uncharacterized protein</fullName>
    </submittedName>
</protein>
<dbReference type="EMBL" id="CM047900">
    <property type="protein sequence ID" value="KAJ0099203.1"/>
    <property type="molecule type" value="Genomic_DNA"/>
</dbReference>
<organism evidence="1 2">
    <name type="scientific">Pistacia atlantica</name>
    <dbReference type="NCBI Taxonomy" id="434234"/>
    <lineage>
        <taxon>Eukaryota</taxon>
        <taxon>Viridiplantae</taxon>
        <taxon>Streptophyta</taxon>
        <taxon>Embryophyta</taxon>
        <taxon>Tracheophyta</taxon>
        <taxon>Spermatophyta</taxon>
        <taxon>Magnoliopsida</taxon>
        <taxon>eudicotyledons</taxon>
        <taxon>Gunneridae</taxon>
        <taxon>Pentapetalae</taxon>
        <taxon>rosids</taxon>
        <taxon>malvids</taxon>
        <taxon>Sapindales</taxon>
        <taxon>Anacardiaceae</taxon>
        <taxon>Pistacia</taxon>
    </lineage>
</organism>
<sequence length="88" mass="10034">MNTNCFPGPGVLDNLQNLSEYQILILASNEYESSKQKWLYNKVIGLKGNIRVFCRCRPLNQAEITNGSSSIVEFDSSQENELQIFFVK</sequence>
<proteinExistence type="predicted"/>
<accession>A0ACC1BK21</accession>
<evidence type="ECO:0000313" key="1">
    <source>
        <dbReference type="EMBL" id="KAJ0099203.1"/>
    </source>
</evidence>
<dbReference type="Proteomes" id="UP001164250">
    <property type="component" value="Chromosome 4"/>
</dbReference>
<gene>
    <name evidence="1" type="ORF">Patl1_21291</name>
</gene>
<keyword evidence="2" id="KW-1185">Reference proteome</keyword>
<name>A0ACC1BK21_9ROSI</name>